<protein>
    <submittedName>
        <fullName evidence="2">Unannotated protein</fullName>
    </submittedName>
</protein>
<reference evidence="2" key="1">
    <citation type="submission" date="2020-05" db="EMBL/GenBank/DDBJ databases">
        <authorList>
            <person name="Chiriac C."/>
            <person name="Salcher M."/>
            <person name="Ghai R."/>
            <person name="Kavagutti S V."/>
        </authorList>
    </citation>
    <scope>NUCLEOTIDE SEQUENCE</scope>
</reference>
<gene>
    <name evidence="2" type="ORF">UFOPK1747_00565</name>
</gene>
<dbReference type="EMBL" id="CAEZTV010000074">
    <property type="protein sequence ID" value="CAB4580944.1"/>
    <property type="molecule type" value="Genomic_DNA"/>
</dbReference>
<dbReference type="GO" id="GO:0008146">
    <property type="term" value="F:sulfotransferase activity"/>
    <property type="evidence" value="ECO:0007669"/>
    <property type="project" value="InterPro"/>
</dbReference>
<accession>A0A6J6F1Y1</accession>
<dbReference type="SUPFAM" id="SSF52540">
    <property type="entry name" value="P-loop containing nucleoside triphosphate hydrolases"/>
    <property type="match status" value="1"/>
</dbReference>
<dbReference type="AlphaFoldDB" id="A0A6J6F1Y1"/>
<evidence type="ECO:0000313" key="2">
    <source>
        <dbReference type="EMBL" id="CAB4580944.1"/>
    </source>
</evidence>
<dbReference type="Gene3D" id="3.40.50.300">
    <property type="entry name" value="P-loop containing nucleotide triphosphate hydrolases"/>
    <property type="match status" value="1"/>
</dbReference>
<dbReference type="Pfam" id="PF00685">
    <property type="entry name" value="Sulfotransfer_1"/>
    <property type="match status" value="1"/>
</dbReference>
<evidence type="ECO:0000259" key="1">
    <source>
        <dbReference type="Pfam" id="PF00685"/>
    </source>
</evidence>
<name>A0A6J6F1Y1_9ZZZZ</name>
<organism evidence="2">
    <name type="scientific">freshwater metagenome</name>
    <dbReference type="NCBI Taxonomy" id="449393"/>
    <lineage>
        <taxon>unclassified sequences</taxon>
        <taxon>metagenomes</taxon>
        <taxon>ecological metagenomes</taxon>
    </lineage>
</organism>
<feature type="domain" description="Sulfotransferase" evidence="1">
    <location>
        <begin position="46"/>
        <end position="247"/>
    </location>
</feature>
<dbReference type="InterPro" id="IPR027417">
    <property type="entry name" value="P-loop_NTPase"/>
</dbReference>
<dbReference type="InterPro" id="IPR000863">
    <property type="entry name" value="Sulfotransferase_dom"/>
</dbReference>
<sequence>MNRRRAKLIRLVKTIKFLPLETLYFFILPIRKIVSKPKANPGSRFVFVISFPRSGTTALGSLLQQPAAKVKYHGEFFAFNHWHRSLREISKFYPFFFLRYFIGFILQKRKWRYYQFEHLKLNPDKALSILAQLPGTHVFKIFPFVIYDDSLVAAIRKFKPDILFLRRNHLDRLVSHNKAMATGVWHGVSTESVEVDIDEKQLNKFMADYQDFYEKINQTALSIGANILDVEYETLFEPGNIEKVMNFILADPQKVANLNVKPRTLKQDATGASQQAFLQKISSNGAKKVISDFDFPRITN</sequence>
<proteinExistence type="predicted"/>